<comment type="caution">
    <text evidence="1">The sequence shown here is derived from an EMBL/GenBank/DDBJ whole genome shotgun (WGS) entry which is preliminary data.</text>
</comment>
<dbReference type="EMBL" id="JAUKTV010000004">
    <property type="protein sequence ID" value="KAK0739896.1"/>
    <property type="molecule type" value="Genomic_DNA"/>
</dbReference>
<proteinExistence type="predicted"/>
<keyword evidence="2" id="KW-1185">Reference proteome</keyword>
<sequence>MQFPVRKATFARILHHTERGLVLSCLLLQFEVVGCRSGRKAVEVVIEIVSAGEVRGDLEENGVVKAVGLLCSKSKRREGCLEASLLLVRATSWEALGKSSLEILRPVYVRQYVW</sequence>
<gene>
    <name evidence="1" type="ORF">B0T21DRAFT_347154</name>
</gene>
<dbReference type="Proteomes" id="UP001172159">
    <property type="component" value="Unassembled WGS sequence"/>
</dbReference>
<organism evidence="1 2">
    <name type="scientific">Apiosordaria backusii</name>
    <dbReference type="NCBI Taxonomy" id="314023"/>
    <lineage>
        <taxon>Eukaryota</taxon>
        <taxon>Fungi</taxon>
        <taxon>Dikarya</taxon>
        <taxon>Ascomycota</taxon>
        <taxon>Pezizomycotina</taxon>
        <taxon>Sordariomycetes</taxon>
        <taxon>Sordariomycetidae</taxon>
        <taxon>Sordariales</taxon>
        <taxon>Lasiosphaeriaceae</taxon>
        <taxon>Apiosordaria</taxon>
    </lineage>
</organism>
<protein>
    <submittedName>
        <fullName evidence="1">Uncharacterized protein</fullName>
    </submittedName>
</protein>
<accession>A0AA40EIB4</accession>
<dbReference type="AlphaFoldDB" id="A0AA40EIB4"/>
<name>A0AA40EIB4_9PEZI</name>
<evidence type="ECO:0000313" key="2">
    <source>
        <dbReference type="Proteomes" id="UP001172159"/>
    </source>
</evidence>
<reference evidence="1" key="1">
    <citation type="submission" date="2023-06" db="EMBL/GenBank/DDBJ databases">
        <title>Genome-scale phylogeny and comparative genomics of the fungal order Sordariales.</title>
        <authorList>
            <consortium name="Lawrence Berkeley National Laboratory"/>
            <person name="Hensen N."/>
            <person name="Bonometti L."/>
            <person name="Westerberg I."/>
            <person name="Brannstrom I.O."/>
            <person name="Guillou S."/>
            <person name="Cros-Aarteil S."/>
            <person name="Calhoun S."/>
            <person name="Haridas S."/>
            <person name="Kuo A."/>
            <person name="Mondo S."/>
            <person name="Pangilinan J."/>
            <person name="Riley R."/>
            <person name="Labutti K."/>
            <person name="Andreopoulos B."/>
            <person name="Lipzen A."/>
            <person name="Chen C."/>
            <person name="Yanf M."/>
            <person name="Daum C."/>
            <person name="Ng V."/>
            <person name="Clum A."/>
            <person name="Steindorff A."/>
            <person name="Ohm R."/>
            <person name="Martin F."/>
            <person name="Silar P."/>
            <person name="Natvig D."/>
            <person name="Lalanne C."/>
            <person name="Gautier V."/>
            <person name="Ament-Velasquez S.L."/>
            <person name="Kruys A."/>
            <person name="Hutchinson M.I."/>
            <person name="Powell A.J."/>
            <person name="Barry K."/>
            <person name="Miller A.N."/>
            <person name="Grigoriev I.V."/>
            <person name="Debuchy R."/>
            <person name="Gladieux P."/>
            <person name="Thoren M.H."/>
            <person name="Johannesson H."/>
        </authorList>
    </citation>
    <scope>NUCLEOTIDE SEQUENCE</scope>
    <source>
        <strain evidence="1">CBS 540.89</strain>
    </source>
</reference>
<evidence type="ECO:0000313" key="1">
    <source>
        <dbReference type="EMBL" id="KAK0739896.1"/>
    </source>
</evidence>